<accession>A0A482XF33</accession>
<feature type="region of interest" description="Disordered" evidence="1">
    <location>
        <begin position="312"/>
        <end position="356"/>
    </location>
</feature>
<organism evidence="2 3">
    <name type="scientific">Laodelphax striatellus</name>
    <name type="common">Small brown planthopper</name>
    <name type="synonym">Delphax striatella</name>
    <dbReference type="NCBI Taxonomy" id="195883"/>
    <lineage>
        <taxon>Eukaryota</taxon>
        <taxon>Metazoa</taxon>
        <taxon>Ecdysozoa</taxon>
        <taxon>Arthropoda</taxon>
        <taxon>Hexapoda</taxon>
        <taxon>Insecta</taxon>
        <taxon>Pterygota</taxon>
        <taxon>Neoptera</taxon>
        <taxon>Paraneoptera</taxon>
        <taxon>Hemiptera</taxon>
        <taxon>Auchenorrhyncha</taxon>
        <taxon>Fulgoroidea</taxon>
        <taxon>Delphacidae</taxon>
        <taxon>Criomorphinae</taxon>
        <taxon>Laodelphax</taxon>
    </lineage>
</organism>
<evidence type="ECO:0000313" key="2">
    <source>
        <dbReference type="EMBL" id="RZF44089.1"/>
    </source>
</evidence>
<dbReference type="Proteomes" id="UP000291343">
    <property type="component" value="Unassembled WGS sequence"/>
</dbReference>
<feature type="compositionally biased region" description="Polar residues" evidence="1">
    <location>
        <begin position="338"/>
        <end position="354"/>
    </location>
</feature>
<feature type="compositionally biased region" description="Basic and acidic residues" evidence="1">
    <location>
        <begin position="12"/>
        <end position="28"/>
    </location>
</feature>
<name>A0A482XF33_LAOST</name>
<reference evidence="2 3" key="1">
    <citation type="journal article" date="2017" name="Gigascience">
        <title>Genome sequence of the small brown planthopper, Laodelphax striatellus.</title>
        <authorList>
            <person name="Zhu J."/>
            <person name="Jiang F."/>
            <person name="Wang X."/>
            <person name="Yang P."/>
            <person name="Bao Y."/>
            <person name="Zhao W."/>
            <person name="Wang W."/>
            <person name="Lu H."/>
            <person name="Wang Q."/>
            <person name="Cui N."/>
            <person name="Li J."/>
            <person name="Chen X."/>
            <person name="Luo L."/>
            <person name="Yu J."/>
            <person name="Kang L."/>
            <person name="Cui F."/>
        </authorList>
    </citation>
    <scope>NUCLEOTIDE SEQUENCE [LARGE SCALE GENOMIC DNA]</scope>
    <source>
        <strain evidence="2">Lst14</strain>
    </source>
</reference>
<feature type="region of interest" description="Disordered" evidence="1">
    <location>
        <begin position="1"/>
        <end position="28"/>
    </location>
</feature>
<proteinExistence type="predicted"/>
<dbReference type="AlphaFoldDB" id="A0A482XF33"/>
<feature type="compositionally biased region" description="Basic residues" evidence="1">
    <location>
        <begin position="1"/>
        <end position="11"/>
    </location>
</feature>
<sequence length="607" mass="67831">MENRKTKKRPSHRMEYDNKSKNKDVSEKYSESLIALNESSFKIRRFMNDVSSFKENPSTTTKKTRHGFKSRDKENVSSKSNHAAKKAKNIQETRGNGNSDTKTKFAFQGKKGLFENGVATKTRTFCRGLMPPIWNARLNADLRSILNLSCVDAPKRHATPPTVAEPIDDAFESLRSRSPDATVINSRLVEVVQKKKLSPKRLKKQQLQSIFNDTDDDDESLVHASCSQVGGVVEAAADSEVQAGRAVSEDAASATGAKSEAVNISDHYLRFTHCIIKSLSSTRFDREQLESTSEKPVRFLAKFYRERLAQALDEPSGEVDSPPLVSRGNSQDKENEQRSQPTFSQPTQYGANTIRSDEWPRISRMKAKADEHFLDDVGKNKIYTSGLKLLEAVYGQNNETDHHKAYNNLSVTPPKCLFSPIAEDISSNASFVNPVSGKKDWLPDFKGFSPPEAKSSTCCRSNDVSDCDFMNCTDESCRNNVINYDFMTCGDQSRDKTCDFSSGRSRGCWGGNSCLLNCTTVSNSGGHLDETLGRSSRSITAVTTADCLTILPPKSSRLERRRTSGLHTELRNKVEDSADYTKDLLTIPLHLPARDSPDIQYYPRRMF</sequence>
<dbReference type="OrthoDB" id="10575453at2759"/>
<feature type="compositionally biased region" description="Polar residues" evidence="1">
    <location>
        <begin position="90"/>
        <end position="100"/>
    </location>
</feature>
<feature type="region of interest" description="Disordered" evidence="1">
    <location>
        <begin position="52"/>
        <end position="102"/>
    </location>
</feature>
<dbReference type="InParanoid" id="A0A482XF33"/>
<evidence type="ECO:0000313" key="3">
    <source>
        <dbReference type="Proteomes" id="UP000291343"/>
    </source>
</evidence>
<keyword evidence="3" id="KW-1185">Reference proteome</keyword>
<feature type="compositionally biased region" description="Polar residues" evidence="1">
    <location>
        <begin position="52"/>
        <end position="61"/>
    </location>
</feature>
<evidence type="ECO:0000256" key="1">
    <source>
        <dbReference type="SAM" id="MobiDB-lite"/>
    </source>
</evidence>
<protein>
    <submittedName>
        <fullName evidence="2">Uncharacterized protein</fullName>
    </submittedName>
</protein>
<dbReference type="EMBL" id="QKKF02011401">
    <property type="protein sequence ID" value="RZF44089.1"/>
    <property type="molecule type" value="Genomic_DNA"/>
</dbReference>
<comment type="caution">
    <text evidence="2">The sequence shown here is derived from an EMBL/GenBank/DDBJ whole genome shotgun (WGS) entry which is preliminary data.</text>
</comment>
<gene>
    <name evidence="2" type="ORF">LSTR_LSTR004461</name>
</gene>